<organism evidence="4 5">
    <name type="scientific">Riemerella columbipharyngis</name>
    <dbReference type="NCBI Taxonomy" id="1071918"/>
    <lineage>
        <taxon>Bacteria</taxon>
        <taxon>Pseudomonadati</taxon>
        <taxon>Bacteroidota</taxon>
        <taxon>Flavobacteriia</taxon>
        <taxon>Flavobacteriales</taxon>
        <taxon>Weeksellaceae</taxon>
        <taxon>Riemerella</taxon>
    </lineage>
</organism>
<comment type="similarity">
    <text evidence="1 3">Belongs to the ArsC family.</text>
</comment>
<dbReference type="GO" id="GO:0008794">
    <property type="term" value="F:arsenate reductase (glutaredoxin) activity"/>
    <property type="evidence" value="ECO:0007669"/>
    <property type="project" value="InterPro"/>
</dbReference>
<dbReference type="Proteomes" id="UP000198517">
    <property type="component" value="Unassembled WGS sequence"/>
</dbReference>
<protein>
    <submittedName>
        <fullName evidence="4">Arsenate reductase</fullName>
    </submittedName>
</protein>
<dbReference type="OrthoDB" id="9808142at2"/>
<dbReference type="SUPFAM" id="SSF52833">
    <property type="entry name" value="Thioredoxin-like"/>
    <property type="match status" value="1"/>
</dbReference>
<dbReference type="InterPro" id="IPR006660">
    <property type="entry name" value="Arsenate_reductase-like"/>
</dbReference>
<dbReference type="InterPro" id="IPR036249">
    <property type="entry name" value="Thioredoxin-like_sf"/>
</dbReference>
<reference evidence="4 5" key="1">
    <citation type="submission" date="2016-10" db="EMBL/GenBank/DDBJ databases">
        <authorList>
            <person name="de Groot N.N."/>
        </authorList>
    </citation>
    <scope>NUCLEOTIDE SEQUENCE [LARGE SCALE GENOMIC DNA]</scope>
    <source>
        <strain evidence="4 5">DSM 24015</strain>
    </source>
</reference>
<dbReference type="PROSITE" id="PS51353">
    <property type="entry name" value="ARSC"/>
    <property type="match status" value="1"/>
</dbReference>
<gene>
    <name evidence="4" type="ORF">SAMN05421544_10475</name>
</gene>
<evidence type="ECO:0000256" key="3">
    <source>
        <dbReference type="PROSITE-ProRule" id="PRU01282"/>
    </source>
</evidence>
<dbReference type="Gene3D" id="3.40.30.10">
    <property type="entry name" value="Glutaredoxin"/>
    <property type="match status" value="1"/>
</dbReference>
<keyword evidence="5" id="KW-1185">Reference proteome</keyword>
<evidence type="ECO:0000313" key="4">
    <source>
        <dbReference type="EMBL" id="SDE17555.1"/>
    </source>
</evidence>
<dbReference type="STRING" id="1071918.SAMN05421544_10475"/>
<keyword evidence="2" id="KW-0560">Oxidoreductase</keyword>
<dbReference type="RefSeq" id="WP_092736119.1">
    <property type="nucleotide sequence ID" value="NZ_FNAS01000004.1"/>
</dbReference>
<evidence type="ECO:0000313" key="5">
    <source>
        <dbReference type="Proteomes" id="UP000198517"/>
    </source>
</evidence>
<dbReference type="NCBIfam" id="TIGR00014">
    <property type="entry name" value="arsC"/>
    <property type="match status" value="1"/>
</dbReference>
<accession>A0A1G7AU77</accession>
<name>A0A1G7AU77_9FLAO</name>
<dbReference type="InterPro" id="IPR006659">
    <property type="entry name" value="Arsenate_reductase"/>
</dbReference>
<dbReference type="PANTHER" id="PTHR30041">
    <property type="entry name" value="ARSENATE REDUCTASE"/>
    <property type="match status" value="1"/>
</dbReference>
<dbReference type="AlphaFoldDB" id="A0A1G7AU77"/>
<evidence type="ECO:0000256" key="1">
    <source>
        <dbReference type="ARBA" id="ARBA00007198"/>
    </source>
</evidence>
<sequence length="114" mass="13428">MIKLYHNNRCSKSRCALEYLEEQHKDFEVVDLLKEKLSKSDLEELLKLLDMRSSELIRKEDAFFKENFGGKNYTEEEYLDIMLKNPRLIQRPIVVKNGKAVIGRPLENVEQLLG</sequence>
<evidence type="ECO:0000256" key="2">
    <source>
        <dbReference type="ARBA" id="ARBA00023002"/>
    </source>
</evidence>
<dbReference type="EMBL" id="FNAS01000004">
    <property type="protein sequence ID" value="SDE17555.1"/>
    <property type="molecule type" value="Genomic_DNA"/>
</dbReference>
<dbReference type="Pfam" id="PF03960">
    <property type="entry name" value="ArsC"/>
    <property type="match status" value="1"/>
</dbReference>
<proteinExistence type="inferred from homology"/>
<dbReference type="PANTHER" id="PTHR30041:SF4">
    <property type="entry name" value="ARSENATE REDUCTASE"/>
    <property type="match status" value="1"/>
</dbReference>